<gene>
    <name evidence="14" type="ORF">MNR06_02535</name>
</gene>
<dbReference type="Proteomes" id="UP000830116">
    <property type="component" value="Chromosome"/>
</dbReference>
<accession>A0ABY4CBK6</accession>
<dbReference type="Pfam" id="PF00487">
    <property type="entry name" value="FA_desaturase"/>
    <property type="match status" value="1"/>
</dbReference>
<dbReference type="EMBL" id="CP093442">
    <property type="protein sequence ID" value="UOF01829.1"/>
    <property type="molecule type" value="Genomic_DNA"/>
</dbReference>
<comment type="similarity">
    <text evidence="2">Belongs to the fatty acid desaturase type 1 family. AlkB subfamily.</text>
</comment>
<evidence type="ECO:0000256" key="6">
    <source>
        <dbReference type="ARBA" id="ARBA00022723"/>
    </source>
</evidence>
<evidence type="ECO:0000313" key="14">
    <source>
        <dbReference type="EMBL" id="UOF01829.1"/>
    </source>
</evidence>
<protein>
    <submittedName>
        <fullName evidence="14">Alkane 1-monooxygenase</fullName>
    </submittedName>
</protein>
<keyword evidence="5 12" id="KW-0812">Transmembrane</keyword>
<dbReference type="InterPro" id="IPR033885">
    <property type="entry name" value="AlkB/XylM"/>
</dbReference>
<dbReference type="RefSeq" id="WP_243538447.1">
    <property type="nucleotide sequence ID" value="NZ_CP093442.1"/>
</dbReference>
<evidence type="ECO:0000259" key="13">
    <source>
        <dbReference type="Pfam" id="PF00487"/>
    </source>
</evidence>
<keyword evidence="7 12" id="KW-1133">Transmembrane helix</keyword>
<keyword evidence="15" id="KW-1185">Reference proteome</keyword>
<evidence type="ECO:0000256" key="8">
    <source>
        <dbReference type="ARBA" id="ARBA00023002"/>
    </source>
</evidence>
<feature type="transmembrane region" description="Helical" evidence="12">
    <location>
        <begin position="31"/>
        <end position="49"/>
    </location>
</feature>
<feature type="transmembrane region" description="Helical" evidence="12">
    <location>
        <begin position="97"/>
        <end position="117"/>
    </location>
</feature>
<feature type="domain" description="Fatty acid desaturase" evidence="13">
    <location>
        <begin position="97"/>
        <end position="304"/>
    </location>
</feature>
<keyword evidence="3" id="KW-1003">Cell membrane</keyword>
<feature type="transmembrane region" description="Helical" evidence="12">
    <location>
        <begin position="202"/>
        <end position="220"/>
    </location>
</feature>
<dbReference type="InterPro" id="IPR005804">
    <property type="entry name" value="FA_desaturase_dom"/>
</dbReference>
<evidence type="ECO:0000256" key="10">
    <source>
        <dbReference type="ARBA" id="ARBA00023033"/>
    </source>
</evidence>
<evidence type="ECO:0000256" key="2">
    <source>
        <dbReference type="ARBA" id="ARBA00010823"/>
    </source>
</evidence>
<dbReference type="PANTHER" id="PTHR38674">
    <property type="entry name" value="ALKANE 1-MONOOXYGENASE 1"/>
    <property type="match status" value="1"/>
</dbReference>
<keyword evidence="9" id="KW-0408">Iron</keyword>
<keyword evidence="8" id="KW-0560">Oxidoreductase</keyword>
<dbReference type="PANTHER" id="PTHR38674:SF1">
    <property type="entry name" value="ALKANE 1-MONOOXYGENASE 1"/>
    <property type="match status" value="1"/>
</dbReference>
<evidence type="ECO:0000256" key="5">
    <source>
        <dbReference type="ARBA" id="ARBA00022692"/>
    </source>
</evidence>
<keyword evidence="11 12" id="KW-0472">Membrane</keyword>
<feature type="transmembrane region" description="Helical" evidence="12">
    <location>
        <begin position="63"/>
        <end position="85"/>
    </location>
</feature>
<name>A0ABY4CBK6_9BACT</name>
<evidence type="ECO:0000313" key="15">
    <source>
        <dbReference type="Proteomes" id="UP000830116"/>
    </source>
</evidence>
<evidence type="ECO:0000256" key="12">
    <source>
        <dbReference type="SAM" id="Phobius"/>
    </source>
</evidence>
<organism evidence="14 15">
    <name type="scientific">Bdellovibrio reynosensis</name>
    <dbReference type="NCBI Taxonomy" id="2835041"/>
    <lineage>
        <taxon>Bacteria</taxon>
        <taxon>Pseudomonadati</taxon>
        <taxon>Bdellovibrionota</taxon>
        <taxon>Bdellovibrionia</taxon>
        <taxon>Bdellovibrionales</taxon>
        <taxon>Pseudobdellovibrionaceae</taxon>
        <taxon>Bdellovibrio</taxon>
    </lineage>
</organism>
<evidence type="ECO:0000256" key="7">
    <source>
        <dbReference type="ARBA" id="ARBA00022989"/>
    </source>
</evidence>
<keyword evidence="4" id="KW-0997">Cell inner membrane</keyword>
<evidence type="ECO:0000256" key="11">
    <source>
        <dbReference type="ARBA" id="ARBA00023136"/>
    </source>
</evidence>
<evidence type="ECO:0000256" key="1">
    <source>
        <dbReference type="ARBA" id="ARBA00004429"/>
    </source>
</evidence>
<evidence type="ECO:0000256" key="9">
    <source>
        <dbReference type="ARBA" id="ARBA00023004"/>
    </source>
</evidence>
<comment type="subcellular location">
    <subcellularLocation>
        <location evidence="1">Cell inner membrane</location>
        <topology evidence="1">Multi-pass membrane protein</topology>
    </subcellularLocation>
</comment>
<keyword evidence="6" id="KW-0479">Metal-binding</keyword>
<evidence type="ECO:0000256" key="4">
    <source>
        <dbReference type="ARBA" id="ARBA00022519"/>
    </source>
</evidence>
<reference evidence="14" key="1">
    <citation type="submission" date="2022-03" db="EMBL/GenBank/DDBJ databases">
        <title>Genome Identification and Characterization of new species Bdellovibrio reynosense LBG001 sp. nov. from a Mexico soil sample.</title>
        <authorList>
            <person name="Camilli A."/>
            <person name="Ajao Y."/>
            <person name="Guo X."/>
        </authorList>
    </citation>
    <scope>NUCLEOTIDE SEQUENCE</scope>
    <source>
        <strain evidence="14">LBG001</strain>
    </source>
</reference>
<proteinExistence type="inferred from homology"/>
<dbReference type="CDD" id="cd03512">
    <property type="entry name" value="Alkane-hydroxylase"/>
    <property type="match status" value="1"/>
</dbReference>
<keyword evidence="10" id="KW-0503">Monooxygenase</keyword>
<evidence type="ECO:0000256" key="3">
    <source>
        <dbReference type="ARBA" id="ARBA00022475"/>
    </source>
</evidence>
<sequence>MSAIQNAFYFIPYAFATLAVAGGFLGGLYTFLGFIGIFIIHPLLDNFLFKKYEVNDKRPSQKLALLILLSTFPFLVLFGFLGVIFSLKASNIELMGLILSFGTIMGFMGITTAHELIHHKDKRLRLTGNLLLSLVNFTHYSVEHVFAHHKNVATPEDPATARKNEWIYTYFVRSYFMGLKEAFLLERKRLKSLRQFFLKNRVIAGMAAQTAGDFLIYLIFGERALLFWLGQSLVAILLLQTADYIEHYGLVRKRNANGLYEPAKACHSWDSYQGLTNYSLINLGYHSYHHLKPGIPFTELHKTEQSQKLPHGYSAMALLAFIPPIYFKIMNPRLPQEYQ</sequence>